<evidence type="ECO:0000256" key="2">
    <source>
        <dbReference type="ARBA" id="ARBA00022475"/>
    </source>
</evidence>
<dbReference type="NCBIfam" id="NF006088">
    <property type="entry name" value="PRK08238.1"/>
    <property type="match status" value="1"/>
</dbReference>
<feature type="transmembrane region" description="Helical" evidence="6">
    <location>
        <begin position="290"/>
        <end position="308"/>
    </location>
</feature>
<accession>A0ABS0EU08</accession>
<dbReference type="SUPFAM" id="SSF56784">
    <property type="entry name" value="HAD-like"/>
    <property type="match status" value="1"/>
</dbReference>
<evidence type="ECO:0000256" key="1">
    <source>
        <dbReference type="ARBA" id="ARBA00004141"/>
    </source>
</evidence>
<comment type="subcellular location">
    <subcellularLocation>
        <location evidence="1">Membrane</location>
        <topology evidence="1">Multi-pass membrane protein</topology>
    </subcellularLocation>
</comment>
<evidence type="ECO:0000256" key="4">
    <source>
        <dbReference type="ARBA" id="ARBA00022989"/>
    </source>
</evidence>
<dbReference type="Gene3D" id="1.10.357.140">
    <property type="entry name" value="UbiA prenyltransferase"/>
    <property type="match status" value="1"/>
</dbReference>
<feature type="transmembrane region" description="Helical" evidence="6">
    <location>
        <begin position="247"/>
        <end position="270"/>
    </location>
</feature>
<dbReference type="CDD" id="cd13963">
    <property type="entry name" value="PT_UbiA_2"/>
    <property type="match status" value="1"/>
</dbReference>
<keyword evidence="8" id="KW-1185">Reference proteome</keyword>
<sequence>MSPGGDLSISPGSYTDASHELPASAGGSAAVASATLSPLYVDLDGTLTYTDLLFESVLLLIKRNPLYLFLCVLWLMQGRGYLKAQIARRIRLDVALLPYNEELLAYLRQQHVAGRRLILASASDRHLVQMVADHLGIFSAVMGSDVATNLKSAAKLAAIENDAGAAGFAYAGNSSADIAVWSRAAEVIVVNAAPSIVKQAQQLKTPTLIIPPRPFRLRLVLKALRLHQWAKNALLFVPLLAAHELTAAPWLSTLLAFVAFGMCASATYVVNDLFDLASDRAHPRKRARPFAAATLTIPFGIALIAVLLPLSLWLAAVISPVYLGLMLLYIVVTLLYSARLKQVAIVDVLVLASLYTHRILAGGVVSDVLISNWLLAVSLFMFLSLALVKRCAELEFMSGDGNVALAGRGYRTSDLSYLISMGIASGFVAVMLLALYIDSQVGGEMYPHAEWLWLILPVVLFWIMRLWLKISRMEIHDDPLLFAITDRTSWVVAIVIGGIAVAASWPGAA</sequence>
<dbReference type="EMBL" id="JADOEL010000008">
    <property type="protein sequence ID" value="MBF8178326.1"/>
    <property type="molecule type" value="Genomic_DNA"/>
</dbReference>
<protein>
    <submittedName>
        <fullName evidence="7">UbiA family prenyltransferase</fullName>
    </submittedName>
</protein>
<evidence type="ECO:0000313" key="8">
    <source>
        <dbReference type="Proteomes" id="UP000657372"/>
    </source>
</evidence>
<feature type="transmembrane region" description="Helical" evidence="6">
    <location>
        <begin position="415"/>
        <end position="437"/>
    </location>
</feature>
<keyword evidence="5 6" id="KW-0472">Membrane</keyword>
<dbReference type="InterPro" id="IPR044878">
    <property type="entry name" value="UbiA_sf"/>
</dbReference>
<evidence type="ECO:0000256" key="5">
    <source>
        <dbReference type="ARBA" id="ARBA00023136"/>
    </source>
</evidence>
<dbReference type="InterPro" id="IPR000537">
    <property type="entry name" value="UbiA_prenyltransferase"/>
</dbReference>
<dbReference type="Gene3D" id="3.40.50.1000">
    <property type="entry name" value="HAD superfamily/HAD-like"/>
    <property type="match status" value="1"/>
</dbReference>
<comment type="caution">
    <text evidence="7">The sequence shown here is derived from an EMBL/GenBank/DDBJ whole genome shotgun (WGS) entry which is preliminary data.</text>
</comment>
<dbReference type="Proteomes" id="UP000657372">
    <property type="component" value="Unassembled WGS sequence"/>
</dbReference>
<name>A0ABS0EU08_9BURK</name>
<gene>
    <name evidence="7" type="ORF">IXC47_11595</name>
</gene>
<keyword evidence="4 6" id="KW-1133">Transmembrane helix</keyword>
<feature type="transmembrane region" description="Helical" evidence="6">
    <location>
        <begin position="370"/>
        <end position="388"/>
    </location>
</feature>
<proteinExistence type="predicted"/>
<feature type="transmembrane region" description="Helical" evidence="6">
    <location>
        <begin position="314"/>
        <end position="336"/>
    </location>
</feature>
<keyword evidence="3 6" id="KW-0812">Transmembrane</keyword>
<dbReference type="InterPro" id="IPR036412">
    <property type="entry name" value="HAD-like_sf"/>
</dbReference>
<feature type="transmembrane region" description="Helical" evidence="6">
    <location>
        <begin position="449"/>
        <end position="468"/>
    </location>
</feature>
<keyword evidence="2" id="KW-1003">Cell membrane</keyword>
<evidence type="ECO:0000256" key="6">
    <source>
        <dbReference type="SAM" id="Phobius"/>
    </source>
</evidence>
<feature type="transmembrane region" description="Helical" evidence="6">
    <location>
        <begin position="489"/>
        <end position="508"/>
    </location>
</feature>
<reference evidence="7 8" key="1">
    <citation type="submission" date="2020-11" db="EMBL/GenBank/DDBJ databases">
        <title>WGS of Herminiimonas contaminans strain Marseille-Q4544 isolated from planarians Schmidtea mediterranea.</title>
        <authorList>
            <person name="Kangale L."/>
        </authorList>
    </citation>
    <scope>NUCLEOTIDE SEQUENCE [LARGE SCALE GENOMIC DNA]</scope>
    <source>
        <strain evidence="7 8">Marseille-Q4544</strain>
    </source>
</reference>
<feature type="transmembrane region" description="Helical" evidence="6">
    <location>
        <begin position="343"/>
        <end position="364"/>
    </location>
</feature>
<dbReference type="Pfam" id="PF01040">
    <property type="entry name" value="UbiA"/>
    <property type="match status" value="1"/>
</dbReference>
<evidence type="ECO:0000256" key="3">
    <source>
        <dbReference type="ARBA" id="ARBA00022692"/>
    </source>
</evidence>
<organism evidence="7 8">
    <name type="scientific">Herminiimonas contaminans</name>
    <dbReference type="NCBI Taxonomy" id="1111140"/>
    <lineage>
        <taxon>Bacteria</taxon>
        <taxon>Pseudomonadati</taxon>
        <taxon>Pseudomonadota</taxon>
        <taxon>Betaproteobacteria</taxon>
        <taxon>Burkholderiales</taxon>
        <taxon>Oxalobacteraceae</taxon>
        <taxon>Herminiimonas</taxon>
    </lineage>
</organism>
<dbReference type="InterPro" id="IPR023214">
    <property type="entry name" value="HAD_sf"/>
</dbReference>
<evidence type="ECO:0000313" key="7">
    <source>
        <dbReference type="EMBL" id="MBF8178326.1"/>
    </source>
</evidence>